<reference evidence="4 5" key="1">
    <citation type="submission" date="2018-10" db="EMBL/GenBank/DDBJ databases">
        <title>A high-quality apple genome assembly.</title>
        <authorList>
            <person name="Hu J."/>
        </authorList>
    </citation>
    <scope>NUCLEOTIDE SEQUENCE [LARGE SCALE GENOMIC DNA]</scope>
    <source>
        <strain evidence="5">cv. HFTH1</strain>
        <tissue evidence="4">Young leaf</tissue>
    </source>
</reference>
<keyword evidence="2" id="KW-0732">Signal</keyword>
<dbReference type="SUPFAM" id="SSF52058">
    <property type="entry name" value="L domain-like"/>
    <property type="match status" value="1"/>
</dbReference>
<feature type="signal peptide" evidence="2">
    <location>
        <begin position="1"/>
        <end position="21"/>
    </location>
</feature>
<name>A0A498KCD3_MALDO</name>
<accession>A0A498KCD3</accession>
<gene>
    <name evidence="4" type="ORF">DVH24_017871</name>
</gene>
<evidence type="ECO:0000256" key="1">
    <source>
        <dbReference type="ARBA" id="ARBA00022737"/>
    </source>
</evidence>
<organism evidence="4 5">
    <name type="scientific">Malus domestica</name>
    <name type="common">Apple</name>
    <name type="synonym">Pyrus malus</name>
    <dbReference type="NCBI Taxonomy" id="3750"/>
    <lineage>
        <taxon>Eukaryota</taxon>
        <taxon>Viridiplantae</taxon>
        <taxon>Streptophyta</taxon>
        <taxon>Embryophyta</taxon>
        <taxon>Tracheophyta</taxon>
        <taxon>Spermatophyta</taxon>
        <taxon>Magnoliopsida</taxon>
        <taxon>eudicotyledons</taxon>
        <taxon>Gunneridae</taxon>
        <taxon>Pentapetalae</taxon>
        <taxon>rosids</taxon>
        <taxon>fabids</taxon>
        <taxon>Rosales</taxon>
        <taxon>Rosaceae</taxon>
        <taxon>Amygdaloideae</taxon>
        <taxon>Maleae</taxon>
        <taxon>Malus</taxon>
    </lineage>
</organism>
<feature type="domain" description="Disease resistance R13L4/SHOC-2-like LRR" evidence="3">
    <location>
        <begin position="11"/>
        <end position="95"/>
    </location>
</feature>
<protein>
    <recommendedName>
        <fullName evidence="3">Disease resistance R13L4/SHOC-2-like LRR domain-containing protein</fullName>
    </recommendedName>
</protein>
<evidence type="ECO:0000313" key="5">
    <source>
        <dbReference type="Proteomes" id="UP000290289"/>
    </source>
</evidence>
<sequence>MKTICSSFYFGVLRFFGVLEAEHTAIRQVPPSIVGLTNLTCLSLRSTVPFHLPHSLHGLNPLRELNLSWCKLPDDAMSKDLGSLISLQYLSLGGNDFHTLHSLSGIIQSMNSFAQSKNGLLLDSPKL</sequence>
<comment type="caution">
    <text evidence="4">The sequence shown here is derived from an EMBL/GenBank/DDBJ whole genome shotgun (WGS) entry which is preliminary data.</text>
</comment>
<dbReference type="EMBL" id="RDQH01000328">
    <property type="protein sequence ID" value="RXI05829.1"/>
    <property type="molecule type" value="Genomic_DNA"/>
</dbReference>
<dbReference type="Gene3D" id="3.80.10.10">
    <property type="entry name" value="Ribonuclease Inhibitor"/>
    <property type="match status" value="1"/>
</dbReference>
<proteinExistence type="predicted"/>
<dbReference type="Proteomes" id="UP000290289">
    <property type="component" value="Chromosome 2"/>
</dbReference>
<dbReference type="InterPro" id="IPR032675">
    <property type="entry name" value="LRR_dom_sf"/>
</dbReference>
<keyword evidence="5" id="KW-1185">Reference proteome</keyword>
<evidence type="ECO:0000259" key="3">
    <source>
        <dbReference type="Pfam" id="PF23598"/>
    </source>
</evidence>
<feature type="chain" id="PRO_5019760327" description="Disease resistance R13L4/SHOC-2-like LRR domain-containing protein" evidence="2">
    <location>
        <begin position="22"/>
        <end position="127"/>
    </location>
</feature>
<keyword evidence="1" id="KW-0677">Repeat</keyword>
<dbReference type="Pfam" id="PF23598">
    <property type="entry name" value="LRR_14"/>
    <property type="match status" value="1"/>
</dbReference>
<dbReference type="AlphaFoldDB" id="A0A498KCD3"/>
<dbReference type="InterPro" id="IPR055414">
    <property type="entry name" value="LRR_R13L4/SHOC2-like"/>
</dbReference>
<evidence type="ECO:0000256" key="2">
    <source>
        <dbReference type="SAM" id="SignalP"/>
    </source>
</evidence>
<evidence type="ECO:0000313" key="4">
    <source>
        <dbReference type="EMBL" id="RXI05829.1"/>
    </source>
</evidence>